<sequence>MPDPMTCDAPVYDAVIVLTSSPLQRVGAFALAALAPTRQHPEQLTPEAFRSVVTAMTDDLLKTVKLAKAAEPGGFWLSASYLLWPNSKINPTSRGKQSPEERRELIAGWRALESHDRRIGVPCTYCGREACDWFGKVDIPLGASVAHRNTTAPDHQGTPLCFPCVACLWAFPYGASLSGGRAALIHSWDDDFLARAIRLAVQATHEAALLLTAPKGAKREPYERELAVLKAIRSYSQYNRRITAPVELMVLSNSNKEQLLVTQELSQPIAEWLRSTFQNTERRNGYQALTATQASKQVPNGEAYLAKRAFTAPERVLYTAVSSLLSRAAAQGVAATEITDLGPIIHSYCIEVLAMDEKDVARIKHLAGRLAALLGKDSRPGPFRDFIRANSRGGNLHGWFRSRGVEWLLLPRPEGTDRVLLPVCDYRLLFEDERSWAWRRLLTFAVLEALADAGWQPKGSTEEMNELQDTADSAVAADNDEE</sequence>
<protein>
    <recommendedName>
        <fullName evidence="3">Type I-B CRISPR-associated protein Cas8b1/Cst1</fullName>
    </recommendedName>
</protein>
<feature type="region of interest" description="Disordered" evidence="1">
    <location>
        <begin position="457"/>
        <end position="482"/>
    </location>
</feature>
<dbReference type="RefSeq" id="WP_271314210.1">
    <property type="nucleotide sequence ID" value="NZ_JABXJJ020000050.1"/>
</dbReference>
<evidence type="ECO:0000313" key="2">
    <source>
        <dbReference type="EMBL" id="MDI5973726.1"/>
    </source>
</evidence>
<evidence type="ECO:0000256" key="1">
    <source>
        <dbReference type="SAM" id="MobiDB-lite"/>
    </source>
</evidence>
<organism evidence="2">
    <name type="scientific">Streptantibioticus silvisoli</name>
    <dbReference type="NCBI Taxonomy" id="2705255"/>
    <lineage>
        <taxon>Bacteria</taxon>
        <taxon>Bacillati</taxon>
        <taxon>Actinomycetota</taxon>
        <taxon>Actinomycetes</taxon>
        <taxon>Kitasatosporales</taxon>
        <taxon>Streptomycetaceae</taxon>
        <taxon>Streptantibioticus</taxon>
    </lineage>
</organism>
<dbReference type="EMBL" id="JABXJJ020000050">
    <property type="protein sequence ID" value="MDI5973726.1"/>
    <property type="molecule type" value="Genomic_DNA"/>
</dbReference>
<evidence type="ECO:0008006" key="3">
    <source>
        <dbReference type="Google" id="ProtNLM"/>
    </source>
</evidence>
<gene>
    <name evidence="2" type="ORF">POF50_031045</name>
</gene>
<dbReference type="AlphaFoldDB" id="A0AA90H9I1"/>
<accession>A0AA90H9I1</accession>
<reference evidence="2" key="1">
    <citation type="submission" date="2023-05" db="EMBL/GenBank/DDBJ databases">
        <title>Streptantibioticus silvisoli sp. nov., acidotolerant actinomycetes 1 from pine litter.</title>
        <authorList>
            <person name="Swiecimska M."/>
            <person name="Golinska P."/>
            <person name="Sangal V."/>
            <person name="Wachnowicz B."/>
            <person name="Goodfellow M."/>
        </authorList>
    </citation>
    <scope>NUCLEOTIDE SEQUENCE</scope>
    <source>
        <strain evidence="2">SL13</strain>
    </source>
</reference>
<name>A0AA90H9I1_9ACTN</name>
<comment type="caution">
    <text evidence="2">The sequence shown here is derived from an EMBL/GenBank/DDBJ whole genome shotgun (WGS) entry which is preliminary data.</text>
</comment>
<proteinExistence type="predicted"/>